<feature type="compositionally biased region" description="Low complexity" evidence="1">
    <location>
        <begin position="27"/>
        <end position="39"/>
    </location>
</feature>
<evidence type="ECO:0000313" key="3">
    <source>
        <dbReference type="Proteomes" id="UP000325081"/>
    </source>
</evidence>
<gene>
    <name evidence="2" type="ORF">STAS_14828</name>
</gene>
<feature type="region of interest" description="Disordered" evidence="1">
    <location>
        <begin position="24"/>
        <end position="73"/>
    </location>
</feature>
<evidence type="ECO:0000313" key="2">
    <source>
        <dbReference type="EMBL" id="GER38312.1"/>
    </source>
</evidence>
<reference evidence="3" key="1">
    <citation type="journal article" date="2019" name="Curr. Biol.">
        <title>Genome Sequence of Striga asiatica Provides Insight into the Evolution of Plant Parasitism.</title>
        <authorList>
            <person name="Yoshida S."/>
            <person name="Kim S."/>
            <person name="Wafula E.K."/>
            <person name="Tanskanen J."/>
            <person name="Kim Y.M."/>
            <person name="Honaas L."/>
            <person name="Yang Z."/>
            <person name="Spallek T."/>
            <person name="Conn C.E."/>
            <person name="Ichihashi Y."/>
            <person name="Cheong K."/>
            <person name="Cui S."/>
            <person name="Der J.P."/>
            <person name="Gundlach H."/>
            <person name="Jiao Y."/>
            <person name="Hori C."/>
            <person name="Ishida J.K."/>
            <person name="Kasahara H."/>
            <person name="Kiba T."/>
            <person name="Kim M.S."/>
            <person name="Koo N."/>
            <person name="Laohavisit A."/>
            <person name="Lee Y.H."/>
            <person name="Lumba S."/>
            <person name="McCourt P."/>
            <person name="Mortimer J.C."/>
            <person name="Mutuku J.M."/>
            <person name="Nomura T."/>
            <person name="Sasaki-Sekimoto Y."/>
            <person name="Seto Y."/>
            <person name="Wang Y."/>
            <person name="Wakatake T."/>
            <person name="Sakakibara H."/>
            <person name="Demura T."/>
            <person name="Yamaguchi S."/>
            <person name="Yoneyama K."/>
            <person name="Manabe R.I."/>
            <person name="Nelson D.C."/>
            <person name="Schulman A.H."/>
            <person name="Timko M.P."/>
            <person name="dePamphilis C.W."/>
            <person name="Choi D."/>
            <person name="Shirasu K."/>
        </authorList>
    </citation>
    <scope>NUCLEOTIDE SEQUENCE [LARGE SCALE GENOMIC DNA]</scope>
    <source>
        <strain evidence="3">cv. UVA1</strain>
    </source>
</reference>
<evidence type="ECO:0000256" key="1">
    <source>
        <dbReference type="SAM" id="MobiDB-lite"/>
    </source>
</evidence>
<feature type="compositionally biased region" description="Basic residues" evidence="1">
    <location>
        <begin position="50"/>
        <end position="67"/>
    </location>
</feature>
<dbReference type="AlphaFoldDB" id="A0A5A7Q0G7"/>
<dbReference type="Proteomes" id="UP000325081">
    <property type="component" value="Unassembled WGS sequence"/>
</dbReference>
<comment type="caution">
    <text evidence="2">The sequence shown here is derived from an EMBL/GenBank/DDBJ whole genome shotgun (WGS) entry which is preliminary data.</text>
</comment>
<dbReference type="EMBL" id="BKCP01005472">
    <property type="protein sequence ID" value="GER38312.1"/>
    <property type="molecule type" value="Genomic_DNA"/>
</dbReference>
<keyword evidence="3" id="KW-1185">Reference proteome</keyword>
<proteinExistence type="predicted"/>
<protein>
    <submittedName>
        <fullName evidence="2">Type II secretion system protein E</fullName>
    </submittedName>
</protein>
<accession>A0A5A7Q0G7</accession>
<sequence length="196" mass="21166">MLLVHVEATISAAQLLQQIPSSAIHDQQQNSHQQISNNSPGNHCQIPHGSIRRRHRRFRRRRRRRPSKGPLAGVGLHCHVSHPILGELGVSPDRLLCHGHVGLDHGPVHVRALAERRLQVGVGLDEPSGGGESFIGLGLDGPDQDKAEPGHVGAGAGMVGPDGGEAEAVVWSALAYGLDKGLVVLRWFRGGRNYRR</sequence>
<name>A0A5A7Q0G7_STRAF</name>
<organism evidence="2 3">
    <name type="scientific">Striga asiatica</name>
    <name type="common">Asiatic witchweed</name>
    <name type="synonym">Buchnera asiatica</name>
    <dbReference type="NCBI Taxonomy" id="4170"/>
    <lineage>
        <taxon>Eukaryota</taxon>
        <taxon>Viridiplantae</taxon>
        <taxon>Streptophyta</taxon>
        <taxon>Embryophyta</taxon>
        <taxon>Tracheophyta</taxon>
        <taxon>Spermatophyta</taxon>
        <taxon>Magnoliopsida</taxon>
        <taxon>eudicotyledons</taxon>
        <taxon>Gunneridae</taxon>
        <taxon>Pentapetalae</taxon>
        <taxon>asterids</taxon>
        <taxon>lamiids</taxon>
        <taxon>Lamiales</taxon>
        <taxon>Orobanchaceae</taxon>
        <taxon>Buchnereae</taxon>
        <taxon>Striga</taxon>
    </lineage>
</organism>